<evidence type="ECO:0000259" key="8">
    <source>
        <dbReference type="Pfam" id="PF09335"/>
    </source>
</evidence>
<dbReference type="InterPro" id="IPR051311">
    <property type="entry name" value="DedA_domain"/>
</dbReference>
<reference evidence="10" key="1">
    <citation type="journal article" date="2019" name="Int. J. Syst. Evol. Microbiol.">
        <title>The Global Catalogue of Microorganisms (GCM) 10K type strain sequencing project: providing services to taxonomists for standard genome sequencing and annotation.</title>
        <authorList>
            <consortium name="The Broad Institute Genomics Platform"/>
            <consortium name="The Broad Institute Genome Sequencing Center for Infectious Disease"/>
            <person name="Wu L."/>
            <person name="Ma J."/>
        </authorList>
    </citation>
    <scope>NUCLEOTIDE SEQUENCE [LARGE SCALE GENOMIC DNA]</scope>
    <source>
        <strain evidence="10">JCM 17441</strain>
    </source>
</reference>
<dbReference type="PANTHER" id="PTHR42709:SF6">
    <property type="entry name" value="UNDECAPRENYL PHOSPHATE TRANSPORTER A"/>
    <property type="match status" value="1"/>
</dbReference>
<dbReference type="EMBL" id="BAABAT010000010">
    <property type="protein sequence ID" value="GAA4250824.1"/>
    <property type="molecule type" value="Genomic_DNA"/>
</dbReference>
<dbReference type="InterPro" id="IPR032816">
    <property type="entry name" value="VTT_dom"/>
</dbReference>
<comment type="similarity">
    <text evidence="2">Belongs to the DedA family.</text>
</comment>
<keyword evidence="3" id="KW-1003">Cell membrane</keyword>
<accession>A0ABP8D9U8</accession>
<evidence type="ECO:0000256" key="6">
    <source>
        <dbReference type="ARBA" id="ARBA00023136"/>
    </source>
</evidence>
<dbReference type="RefSeq" id="WP_345128702.1">
    <property type="nucleotide sequence ID" value="NZ_BAABAT010000010.1"/>
</dbReference>
<keyword evidence="6 7" id="KW-0472">Membrane</keyword>
<feature type="transmembrane region" description="Helical" evidence="7">
    <location>
        <begin position="141"/>
        <end position="162"/>
    </location>
</feature>
<keyword evidence="4 7" id="KW-0812">Transmembrane</keyword>
<evidence type="ECO:0000313" key="9">
    <source>
        <dbReference type="EMBL" id="GAA4250824.1"/>
    </source>
</evidence>
<gene>
    <name evidence="9" type="ORF">GCM10022255_041030</name>
</gene>
<dbReference type="Proteomes" id="UP001500620">
    <property type="component" value="Unassembled WGS sequence"/>
</dbReference>
<evidence type="ECO:0000256" key="5">
    <source>
        <dbReference type="ARBA" id="ARBA00022989"/>
    </source>
</evidence>
<name>A0ABP8D9U8_9ACTN</name>
<comment type="caution">
    <text evidence="9">The sequence shown here is derived from an EMBL/GenBank/DDBJ whole genome shotgun (WGS) entry which is preliminary data.</text>
</comment>
<keyword evidence="5 7" id="KW-1133">Transmembrane helix</keyword>
<feature type="transmembrane region" description="Helical" evidence="7">
    <location>
        <begin position="174"/>
        <end position="193"/>
    </location>
</feature>
<evidence type="ECO:0000256" key="3">
    <source>
        <dbReference type="ARBA" id="ARBA00022475"/>
    </source>
</evidence>
<evidence type="ECO:0000256" key="1">
    <source>
        <dbReference type="ARBA" id="ARBA00004651"/>
    </source>
</evidence>
<evidence type="ECO:0000256" key="2">
    <source>
        <dbReference type="ARBA" id="ARBA00010792"/>
    </source>
</evidence>
<dbReference type="PANTHER" id="PTHR42709">
    <property type="entry name" value="ALKALINE PHOSPHATASE LIKE PROTEIN"/>
    <property type="match status" value="1"/>
</dbReference>
<organism evidence="9 10">
    <name type="scientific">Dactylosporangium darangshiense</name>
    <dbReference type="NCBI Taxonomy" id="579108"/>
    <lineage>
        <taxon>Bacteria</taxon>
        <taxon>Bacillati</taxon>
        <taxon>Actinomycetota</taxon>
        <taxon>Actinomycetes</taxon>
        <taxon>Micromonosporales</taxon>
        <taxon>Micromonosporaceae</taxon>
        <taxon>Dactylosporangium</taxon>
    </lineage>
</organism>
<proteinExistence type="inferred from homology"/>
<sequence>MHHIEEWMATLSPVWVYVLVGAVIGIESMGVPLPGEIALVTASLLSVTTTVSPWLVAGAASAGAIVGDSIGYFIGRRGGRALLERFGRRFPKHFGPPHLAKAERAFQRWGVWAVFFGRFVALLRILAGPLAGALRVPYGRFLVANALGGITWAFGTVFAIYSLGRVAETWLKDFSWAALALAVVAGIATTLYLRRRAAAEARALQAEAEKEPAATP</sequence>
<evidence type="ECO:0000313" key="10">
    <source>
        <dbReference type="Proteomes" id="UP001500620"/>
    </source>
</evidence>
<evidence type="ECO:0000256" key="7">
    <source>
        <dbReference type="SAM" id="Phobius"/>
    </source>
</evidence>
<dbReference type="Pfam" id="PF09335">
    <property type="entry name" value="VTT_dom"/>
    <property type="match status" value="1"/>
</dbReference>
<protein>
    <submittedName>
        <fullName evidence="9">DedA family protein</fullName>
    </submittedName>
</protein>
<feature type="transmembrane region" description="Helical" evidence="7">
    <location>
        <begin position="7"/>
        <end position="26"/>
    </location>
</feature>
<evidence type="ECO:0000256" key="4">
    <source>
        <dbReference type="ARBA" id="ARBA00022692"/>
    </source>
</evidence>
<keyword evidence="10" id="KW-1185">Reference proteome</keyword>
<feature type="domain" description="VTT" evidence="8">
    <location>
        <begin position="33"/>
        <end position="161"/>
    </location>
</feature>
<comment type="subcellular location">
    <subcellularLocation>
        <location evidence="1">Cell membrane</location>
        <topology evidence="1">Multi-pass membrane protein</topology>
    </subcellularLocation>
</comment>